<keyword evidence="3" id="KW-1185">Reference proteome</keyword>
<protein>
    <submittedName>
        <fullName evidence="2">Uncharacterized protein</fullName>
    </submittedName>
</protein>
<feature type="region of interest" description="Disordered" evidence="1">
    <location>
        <begin position="174"/>
        <end position="202"/>
    </location>
</feature>
<dbReference type="VEuPathDB" id="TriTrypDB:LdCL_250019600"/>
<name>A0A3Q8IFB6_LEIDO</name>
<dbReference type="AlphaFoldDB" id="A0A3Q8IFB6"/>
<evidence type="ECO:0000256" key="1">
    <source>
        <dbReference type="SAM" id="MobiDB-lite"/>
    </source>
</evidence>
<dbReference type="OrthoDB" id="265214at2759"/>
<dbReference type="VEuPathDB" id="TriTrypDB:LdBPK_251400.1"/>
<feature type="compositionally biased region" description="Low complexity" evidence="1">
    <location>
        <begin position="786"/>
        <end position="798"/>
    </location>
</feature>
<dbReference type="Proteomes" id="UP000274082">
    <property type="component" value="Chromosome 25"/>
</dbReference>
<gene>
    <name evidence="2" type="ORF">LdCL_250019600</name>
</gene>
<feature type="compositionally biased region" description="Low complexity" evidence="1">
    <location>
        <begin position="898"/>
        <end position="912"/>
    </location>
</feature>
<proteinExistence type="predicted"/>
<feature type="region of interest" description="Disordered" evidence="1">
    <location>
        <begin position="597"/>
        <end position="621"/>
    </location>
</feature>
<accession>A0A3Q8IFB6</accession>
<feature type="compositionally biased region" description="Low complexity" evidence="1">
    <location>
        <begin position="604"/>
        <end position="617"/>
    </location>
</feature>
<feature type="region of interest" description="Disordered" evidence="1">
    <location>
        <begin position="778"/>
        <end position="805"/>
    </location>
</feature>
<dbReference type="EMBL" id="CP029524">
    <property type="protein sequence ID" value="AYU79475.1"/>
    <property type="molecule type" value="Genomic_DNA"/>
</dbReference>
<evidence type="ECO:0000313" key="2">
    <source>
        <dbReference type="EMBL" id="AYU79475.1"/>
    </source>
</evidence>
<feature type="region of interest" description="Disordered" evidence="1">
    <location>
        <begin position="896"/>
        <end position="920"/>
    </location>
</feature>
<dbReference type="VEuPathDB" id="TriTrypDB:LDHU3_25.1740"/>
<organism evidence="2 3">
    <name type="scientific">Leishmania donovani</name>
    <dbReference type="NCBI Taxonomy" id="5661"/>
    <lineage>
        <taxon>Eukaryota</taxon>
        <taxon>Discoba</taxon>
        <taxon>Euglenozoa</taxon>
        <taxon>Kinetoplastea</taxon>
        <taxon>Metakinetoplastina</taxon>
        <taxon>Trypanosomatida</taxon>
        <taxon>Trypanosomatidae</taxon>
        <taxon>Leishmaniinae</taxon>
        <taxon>Leishmania</taxon>
    </lineage>
</organism>
<evidence type="ECO:0000313" key="3">
    <source>
        <dbReference type="Proteomes" id="UP000274082"/>
    </source>
</evidence>
<feature type="region of interest" description="Disordered" evidence="1">
    <location>
        <begin position="946"/>
        <end position="966"/>
    </location>
</feature>
<feature type="compositionally biased region" description="Low complexity" evidence="1">
    <location>
        <begin position="175"/>
        <end position="186"/>
    </location>
</feature>
<sequence length="966" mass="104998">MKTTVGRWTTSSRARPRFPGSWMSPGLTSHQQLDAGIAARQHASRKALKKSKRPFANYFKTEYRLSPLARLPITRTSGLISNFDAVRMMTDPTRSWGTPWDRAGGRVRTRHKRQDVLEPTPTQLGDDSMDHVVERLLEIRFAWDREDGVLCTSLVPESLFSTTKHCRPYLTEVAPSPLSSSTSLSPRESAVGGGRGRHSCDLNISTEDGEVVMITGTPVRIRRRTPLVRRKSGQPKRPHTRSTLGFSGVDTVPSLVLDVSHGPFLTSPSAPLMTLRWKGEHRDAASAQSALQLLRRARAVPTVGLSPRLSLLLLKALATVEVEEPALAVSLAIAMGENYNGYSDTECLELLRCLRRLALVRELPGVAAPDIDTSALSSASAAASRSPPTLYTEAALADALLFHYLDDAAPFLVAKVWSRLPEQSHRLLNRGYFLDWLDLMSLAIAASGPQRLPERLPNAVSEAPYAAKYLFFRYTLGLKEDVLRALVDHLRGFTTSTDSTLQQTRNPHADYPHTLPTASSTSSSMHAAPLHFVDEVKEEVYKPLLLWLCAALLVRIVAESLGDVVRHVGDSLHQHAALAAEQAEAQRTQHEDSLVCQNHRLGDPDSSSDPASAPLGLHQPYPRFSNGAYQQMGCRRPKRVRVRLLPFEAFPRVSQCFSCPFAAVTEKAEAQEHKRRRRHGKPQGFFFTSNNGGATARAYDAHAVALSNTSDASSSAGERKPLKEVESTFASVLADSPFMAKHIERACAALVWSTMVLRSCHALVRDLPLVRPPPLPLSMPSANTDGAAAASPRGSAAPLHHEGSGDEWAHESAAMEVRQALCYRFVRSSVQQHIDALFAFIPWAEMESAWEPALTAGVKAAEEISARDAAGAAAADNAASLTAATLEAVLMEDGVGPSQASASTGSAATLSEAEQRARATMEGLRERLEEFQVAVAELLEAHETSFPDAGFPASSSSLRAGGGDDL</sequence>
<reference evidence="2 3" key="1">
    <citation type="journal article" date="2018" name="Sci. Rep.">
        <title>A complete Leishmania donovani reference genome identifies novel genetic variations associated with virulence.</title>
        <authorList>
            <person name="Lypaczewski P."/>
            <person name="Hoshizaki J."/>
            <person name="Zhang W.-W."/>
            <person name="McCall L.-I."/>
            <person name="Torcivia-Rodriguez J."/>
            <person name="Simonyan V."/>
            <person name="Kaur A."/>
            <person name="Dewar K."/>
            <person name="Matlashewski G."/>
        </authorList>
    </citation>
    <scope>NUCLEOTIDE SEQUENCE [LARGE SCALE GENOMIC DNA]</scope>
    <source>
        <strain evidence="2 3">LdCL</strain>
    </source>
</reference>